<dbReference type="AlphaFoldDB" id="A0A0A9FXK9"/>
<name>A0A0A9FXK9_ARUDO</name>
<evidence type="ECO:0000313" key="1">
    <source>
        <dbReference type="EMBL" id="JAE17565.1"/>
    </source>
</evidence>
<dbReference type="EMBL" id="GBRH01180331">
    <property type="protein sequence ID" value="JAE17565.1"/>
    <property type="molecule type" value="Transcribed_RNA"/>
</dbReference>
<protein>
    <submittedName>
        <fullName evidence="1">Uncharacterized protein</fullName>
    </submittedName>
</protein>
<reference evidence="1" key="1">
    <citation type="submission" date="2014-09" db="EMBL/GenBank/DDBJ databases">
        <authorList>
            <person name="Magalhaes I.L.F."/>
            <person name="Oliveira U."/>
            <person name="Santos F.R."/>
            <person name="Vidigal T.H.D.A."/>
            <person name="Brescovit A.D."/>
            <person name="Santos A.J."/>
        </authorList>
    </citation>
    <scope>NUCLEOTIDE SEQUENCE</scope>
    <source>
        <tissue evidence="1">Shoot tissue taken approximately 20 cm above the soil surface</tissue>
    </source>
</reference>
<proteinExistence type="predicted"/>
<organism evidence="1">
    <name type="scientific">Arundo donax</name>
    <name type="common">Giant reed</name>
    <name type="synonym">Donax arundinaceus</name>
    <dbReference type="NCBI Taxonomy" id="35708"/>
    <lineage>
        <taxon>Eukaryota</taxon>
        <taxon>Viridiplantae</taxon>
        <taxon>Streptophyta</taxon>
        <taxon>Embryophyta</taxon>
        <taxon>Tracheophyta</taxon>
        <taxon>Spermatophyta</taxon>
        <taxon>Magnoliopsida</taxon>
        <taxon>Liliopsida</taxon>
        <taxon>Poales</taxon>
        <taxon>Poaceae</taxon>
        <taxon>PACMAD clade</taxon>
        <taxon>Arundinoideae</taxon>
        <taxon>Arundineae</taxon>
        <taxon>Arundo</taxon>
    </lineage>
</organism>
<sequence length="27" mass="3041">MVSRCIHALTIEMDDFSTATVFRGQPD</sequence>
<reference evidence="1" key="2">
    <citation type="journal article" date="2015" name="Data Brief">
        <title>Shoot transcriptome of the giant reed, Arundo donax.</title>
        <authorList>
            <person name="Barrero R.A."/>
            <person name="Guerrero F.D."/>
            <person name="Moolhuijzen P."/>
            <person name="Goolsby J.A."/>
            <person name="Tidwell J."/>
            <person name="Bellgard S.E."/>
            <person name="Bellgard M.I."/>
        </authorList>
    </citation>
    <scope>NUCLEOTIDE SEQUENCE</scope>
    <source>
        <tissue evidence="1">Shoot tissue taken approximately 20 cm above the soil surface</tissue>
    </source>
</reference>
<accession>A0A0A9FXK9</accession>